<evidence type="ECO:0000256" key="2">
    <source>
        <dbReference type="SAM" id="MobiDB-lite"/>
    </source>
</evidence>
<dbReference type="AlphaFoldDB" id="A0A919VR27"/>
<dbReference type="InterPro" id="IPR050631">
    <property type="entry name" value="PheA/TfdB_FAD_monoxygenase"/>
</dbReference>
<reference evidence="4" key="1">
    <citation type="submission" date="2021-03" db="EMBL/GenBank/DDBJ databases">
        <title>Whole genome shotgun sequence of Actinoplanes auranticolor NBRC 12245.</title>
        <authorList>
            <person name="Komaki H."/>
            <person name="Tamura T."/>
        </authorList>
    </citation>
    <scope>NUCLEOTIDE SEQUENCE</scope>
    <source>
        <strain evidence="4">NBRC 12245</strain>
    </source>
</reference>
<dbReference type="PANTHER" id="PTHR43476:SF3">
    <property type="entry name" value="FAD-BINDING MONOOXYGENASE"/>
    <property type="match status" value="1"/>
</dbReference>
<dbReference type="Pfam" id="PF01494">
    <property type="entry name" value="FAD_binding_3"/>
    <property type="match status" value="1"/>
</dbReference>
<organism evidence="4 5">
    <name type="scientific">Actinoplanes auranticolor</name>
    <dbReference type="NCBI Taxonomy" id="47988"/>
    <lineage>
        <taxon>Bacteria</taxon>
        <taxon>Bacillati</taxon>
        <taxon>Actinomycetota</taxon>
        <taxon>Actinomycetes</taxon>
        <taxon>Micromonosporales</taxon>
        <taxon>Micromonosporaceae</taxon>
        <taxon>Actinoplanes</taxon>
    </lineage>
</organism>
<feature type="region of interest" description="Disordered" evidence="2">
    <location>
        <begin position="379"/>
        <end position="402"/>
    </location>
</feature>
<dbReference type="PANTHER" id="PTHR43476">
    <property type="entry name" value="3-(3-HYDROXY-PHENYL)PROPIONATE/3-HYDROXYCINNAMIC ACID HYDROXYLASE"/>
    <property type="match status" value="1"/>
</dbReference>
<dbReference type="SUPFAM" id="SSF51905">
    <property type="entry name" value="FAD/NAD(P)-binding domain"/>
    <property type="match status" value="1"/>
</dbReference>
<evidence type="ECO:0000313" key="4">
    <source>
        <dbReference type="EMBL" id="GIM73256.1"/>
    </source>
</evidence>
<name>A0A919VR27_9ACTN</name>
<protein>
    <submittedName>
        <fullName evidence="4">Pentachlorophenol monooxygenase</fullName>
    </submittedName>
</protein>
<keyword evidence="1" id="KW-0560">Oxidoreductase</keyword>
<dbReference type="InterPro" id="IPR036188">
    <property type="entry name" value="FAD/NAD-bd_sf"/>
</dbReference>
<evidence type="ECO:0000313" key="5">
    <source>
        <dbReference type="Proteomes" id="UP000681340"/>
    </source>
</evidence>
<keyword evidence="4" id="KW-0503">Monooxygenase</keyword>
<dbReference type="Gene3D" id="3.50.50.60">
    <property type="entry name" value="FAD/NAD(P)-binding domain"/>
    <property type="match status" value="1"/>
</dbReference>
<dbReference type="GO" id="GO:0008688">
    <property type="term" value="F:3-(3-hydroxyphenyl)propionate hydroxylase activity"/>
    <property type="evidence" value="ECO:0007669"/>
    <property type="project" value="TreeGrafter"/>
</dbReference>
<dbReference type="GO" id="GO:0019622">
    <property type="term" value="P:3-(3-hydroxy)phenylpropionate catabolic process"/>
    <property type="evidence" value="ECO:0007669"/>
    <property type="project" value="TreeGrafter"/>
</dbReference>
<gene>
    <name evidence="4" type="ORF">Aau02nite_55130</name>
</gene>
<dbReference type="InterPro" id="IPR002938">
    <property type="entry name" value="FAD-bd"/>
</dbReference>
<dbReference type="RefSeq" id="WP_212991452.1">
    <property type="nucleotide sequence ID" value="NZ_BAABEA010000054.1"/>
</dbReference>
<dbReference type="Gene3D" id="3.30.70.2450">
    <property type="match status" value="1"/>
</dbReference>
<evidence type="ECO:0000256" key="1">
    <source>
        <dbReference type="ARBA" id="ARBA00023002"/>
    </source>
</evidence>
<evidence type="ECO:0000259" key="3">
    <source>
        <dbReference type="Pfam" id="PF01494"/>
    </source>
</evidence>
<feature type="domain" description="FAD-binding" evidence="3">
    <location>
        <begin position="6"/>
        <end position="333"/>
    </location>
</feature>
<dbReference type="PRINTS" id="PR00420">
    <property type="entry name" value="RNGMNOXGNASE"/>
</dbReference>
<dbReference type="GO" id="GO:0071949">
    <property type="term" value="F:FAD binding"/>
    <property type="evidence" value="ECO:0007669"/>
    <property type="project" value="InterPro"/>
</dbReference>
<dbReference type="Proteomes" id="UP000681340">
    <property type="component" value="Unassembled WGS sequence"/>
</dbReference>
<comment type="caution">
    <text evidence="4">The sequence shown here is derived from an EMBL/GenBank/DDBJ whole genome shotgun (WGS) entry which is preliminary data.</text>
</comment>
<sequence>MLPATTDVLIVGAGPVGLATAAALTGAGVGVTVVDRAATAAHTSRAAVVHAHTLEVLDRIGAAAPLAAAGIPAPRFTIRDRDRTLVPIAFDGLPTRFPYALMVPQSTTEAVLHDRLVAAGGRVLRGYEAVGLTGGTVTFANGESVTARYVVAADGMHSTIRRLAGIGFGDPSTGGESFTLADVRVDGGPARDEVVLYFSGSGMLVWAPLPDGTVRIVAAVDDAPEHPDIAYAQSLLDQRGPARSPAHVTEVVWGSRFRVHHRVADSFRAGAVLLAGDAGHVHSPAGGQGMNLGLKDGLALADALTEALRSGSEAPLDRYAAERRPVARAVVGFASQLTRLATVPAPLRPVRNALLSTLARVPAFRRRLAYRLSGLDQRRAGRAVGEQSQHGTERTGHRAART</sequence>
<proteinExistence type="predicted"/>
<dbReference type="EMBL" id="BOQL01000044">
    <property type="protein sequence ID" value="GIM73256.1"/>
    <property type="molecule type" value="Genomic_DNA"/>
</dbReference>
<accession>A0A919VR27</accession>
<keyword evidence="5" id="KW-1185">Reference proteome</keyword>